<reference evidence="2" key="1">
    <citation type="journal article" date="2022" name="bioRxiv">
        <title>Sequencing and chromosome-scale assembly of the giantPleurodeles waltlgenome.</title>
        <authorList>
            <person name="Brown T."/>
            <person name="Elewa A."/>
            <person name="Iarovenko S."/>
            <person name="Subramanian E."/>
            <person name="Araus A.J."/>
            <person name="Petzold A."/>
            <person name="Susuki M."/>
            <person name="Suzuki K.-i.T."/>
            <person name="Hayashi T."/>
            <person name="Toyoda A."/>
            <person name="Oliveira C."/>
            <person name="Osipova E."/>
            <person name="Leigh N.D."/>
            <person name="Simon A."/>
            <person name="Yun M.H."/>
        </authorList>
    </citation>
    <scope>NUCLEOTIDE SEQUENCE</scope>
    <source>
        <strain evidence="2">20211129_DDA</strain>
        <tissue evidence="2">Liver</tissue>
    </source>
</reference>
<evidence type="ECO:0000313" key="2">
    <source>
        <dbReference type="EMBL" id="KAJ1100846.1"/>
    </source>
</evidence>
<feature type="compositionally biased region" description="Polar residues" evidence="1">
    <location>
        <begin position="63"/>
        <end position="74"/>
    </location>
</feature>
<sequence length="90" mass="10128">MNRVVQEPVQIPGIGEEMMAGQCSSENLYSAQRENRELQVFQEQIRILAIEEDPIARRDSDENLLSTQGDNQEFQARAHSAAASEETKGH</sequence>
<accession>A0AAV7MAS1</accession>
<gene>
    <name evidence="2" type="ORF">NDU88_005921</name>
</gene>
<proteinExistence type="predicted"/>
<protein>
    <submittedName>
        <fullName evidence="2">Uncharacterized protein</fullName>
    </submittedName>
</protein>
<comment type="caution">
    <text evidence="2">The sequence shown here is derived from an EMBL/GenBank/DDBJ whole genome shotgun (WGS) entry which is preliminary data.</text>
</comment>
<evidence type="ECO:0000256" key="1">
    <source>
        <dbReference type="SAM" id="MobiDB-lite"/>
    </source>
</evidence>
<dbReference type="Proteomes" id="UP001066276">
    <property type="component" value="Chromosome 10"/>
</dbReference>
<name>A0AAV7MAS1_PLEWA</name>
<evidence type="ECO:0000313" key="3">
    <source>
        <dbReference type="Proteomes" id="UP001066276"/>
    </source>
</evidence>
<dbReference type="AlphaFoldDB" id="A0AAV7MAS1"/>
<organism evidence="2 3">
    <name type="scientific">Pleurodeles waltl</name>
    <name type="common">Iberian ribbed newt</name>
    <dbReference type="NCBI Taxonomy" id="8319"/>
    <lineage>
        <taxon>Eukaryota</taxon>
        <taxon>Metazoa</taxon>
        <taxon>Chordata</taxon>
        <taxon>Craniata</taxon>
        <taxon>Vertebrata</taxon>
        <taxon>Euteleostomi</taxon>
        <taxon>Amphibia</taxon>
        <taxon>Batrachia</taxon>
        <taxon>Caudata</taxon>
        <taxon>Salamandroidea</taxon>
        <taxon>Salamandridae</taxon>
        <taxon>Pleurodelinae</taxon>
        <taxon>Pleurodeles</taxon>
    </lineage>
</organism>
<feature type="region of interest" description="Disordered" evidence="1">
    <location>
        <begin position="58"/>
        <end position="90"/>
    </location>
</feature>
<keyword evidence="3" id="KW-1185">Reference proteome</keyword>
<dbReference type="EMBL" id="JANPWB010000014">
    <property type="protein sequence ID" value="KAJ1100846.1"/>
    <property type="molecule type" value="Genomic_DNA"/>
</dbReference>